<evidence type="ECO:0000256" key="1">
    <source>
        <dbReference type="ARBA" id="ARBA00012513"/>
    </source>
</evidence>
<accession>A0A6C0B589</accession>
<evidence type="ECO:0000256" key="3">
    <source>
        <dbReference type="ARBA" id="ARBA00022840"/>
    </source>
</evidence>
<feature type="domain" description="Protein kinase" evidence="4">
    <location>
        <begin position="9"/>
        <end position="275"/>
    </location>
</feature>
<protein>
    <recommendedName>
        <fullName evidence="1">non-specific serine/threonine protein kinase</fullName>
        <ecNumber evidence="1">2.7.11.1</ecNumber>
    </recommendedName>
</protein>
<dbReference type="Pfam" id="PF00069">
    <property type="entry name" value="Pkinase"/>
    <property type="match status" value="1"/>
</dbReference>
<evidence type="ECO:0000256" key="2">
    <source>
        <dbReference type="ARBA" id="ARBA00022741"/>
    </source>
</evidence>
<dbReference type="SUPFAM" id="SSF56112">
    <property type="entry name" value="Protein kinase-like (PK-like)"/>
    <property type="match status" value="1"/>
</dbReference>
<dbReference type="PROSITE" id="PS50011">
    <property type="entry name" value="PROTEIN_KINASE_DOM"/>
    <property type="match status" value="1"/>
</dbReference>
<dbReference type="InterPro" id="IPR017441">
    <property type="entry name" value="Protein_kinase_ATP_BS"/>
</dbReference>
<name>A0A6C0B589_9ZZZZ</name>
<dbReference type="PANTHER" id="PTHR11909">
    <property type="entry name" value="CASEIN KINASE-RELATED"/>
    <property type="match status" value="1"/>
</dbReference>
<dbReference type="GO" id="GO:0004674">
    <property type="term" value="F:protein serine/threonine kinase activity"/>
    <property type="evidence" value="ECO:0007669"/>
    <property type="project" value="UniProtKB-EC"/>
</dbReference>
<dbReference type="InterPro" id="IPR008271">
    <property type="entry name" value="Ser/Thr_kinase_AS"/>
</dbReference>
<dbReference type="Gene3D" id="1.10.510.10">
    <property type="entry name" value="Transferase(Phosphotransferase) domain 1"/>
    <property type="match status" value="1"/>
</dbReference>
<sequence length="302" mass="36160">MSLEIDNRYKIVKKIGEGAFGKVYKGIHLETKEYVAIKIEKKSENTINRLRHESLVYDYFRNTIGFPKIYKFLERKRDLVFIMEFLGPNLEELYNYCNKKFTLKTVLMIAIQVLNRIETLHSEGFIHRDIKPDNFLIGVKKKKRGRIFLIDFGLSKKYITKKNKHIPYNDKKNFTGSYRYSSIRNHKGIEQSRRDDLESIGYMLIYFLTKKLPWQGAGGTDRKTKRKNIFNIKKNISLNSLCKNIPTEFLLYMKHCRSLKFTDKPNYKLLKELFIDLFKSKHYKLDFIYDWNNIARRKKCKN</sequence>
<dbReference type="SMART" id="SM00220">
    <property type="entry name" value="S_TKc"/>
    <property type="match status" value="1"/>
</dbReference>
<dbReference type="GO" id="GO:0005524">
    <property type="term" value="F:ATP binding"/>
    <property type="evidence" value="ECO:0007669"/>
    <property type="project" value="UniProtKB-KW"/>
</dbReference>
<reference evidence="5" key="1">
    <citation type="journal article" date="2020" name="Nature">
        <title>Giant virus diversity and host interactions through global metagenomics.</title>
        <authorList>
            <person name="Schulz F."/>
            <person name="Roux S."/>
            <person name="Paez-Espino D."/>
            <person name="Jungbluth S."/>
            <person name="Walsh D.A."/>
            <person name="Denef V.J."/>
            <person name="McMahon K.D."/>
            <person name="Konstantinidis K.T."/>
            <person name="Eloe-Fadrosh E.A."/>
            <person name="Kyrpides N.C."/>
            <person name="Woyke T."/>
        </authorList>
    </citation>
    <scope>NUCLEOTIDE SEQUENCE</scope>
    <source>
        <strain evidence="5">GVMAG-M-3300009422-16</strain>
    </source>
</reference>
<dbReference type="CDD" id="cd14016">
    <property type="entry name" value="STKc_CK1"/>
    <property type="match status" value="1"/>
</dbReference>
<dbReference type="InterPro" id="IPR011009">
    <property type="entry name" value="Kinase-like_dom_sf"/>
</dbReference>
<dbReference type="AlphaFoldDB" id="A0A6C0B589"/>
<evidence type="ECO:0000259" key="4">
    <source>
        <dbReference type="PROSITE" id="PS50011"/>
    </source>
</evidence>
<keyword evidence="3" id="KW-0067">ATP-binding</keyword>
<dbReference type="PROSITE" id="PS00108">
    <property type="entry name" value="PROTEIN_KINASE_ST"/>
    <property type="match status" value="1"/>
</dbReference>
<dbReference type="EMBL" id="MN739060">
    <property type="protein sequence ID" value="QHS86719.1"/>
    <property type="molecule type" value="Genomic_DNA"/>
</dbReference>
<dbReference type="PROSITE" id="PS00107">
    <property type="entry name" value="PROTEIN_KINASE_ATP"/>
    <property type="match status" value="1"/>
</dbReference>
<dbReference type="InterPro" id="IPR050235">
    <property type="entry name" value="CK1_Ser-Thr_kinase"/>
</dbReference>
<dbReference type="InterPro" id="IPR000719">
    <property type="entry name" value="Prot_kinase_dom"/>
</dbReference>
<keyword evidence="2" id="KW-0547">Nucleotide-binding</keyword>
<organism evidence="5">
    <name type="scientific">viral metagenome</name>
    <dbReference type="NCBI Taxonomy" id="1070528"/>
    <lineage>
        <taxon>unclassified sequences</taxon>
        <taxon>metagenomes</taxon>
        <taxon>organismal metagenomes</taxon>
    </lineage>
</organism>
<proteinExistence type="predicted"/>
<evidence type="ECO:0000313" key="5">
    <source>
        <dbReference type="EMBL" id="QHS86719.1"/>
    </source>
</evidence>
<dbReference type="EC" id="2.7.11.1" evidence="1"/>